<keyword evidence="2" id="KW-1185">Reference proteome</keyword>
<proteinExistence type="predicted"/>
<dbReference type="EMBL" id="JACHXU010000006">
    <property type="protein sequence ID" value="MBB3206398.1"/>
    <property type="molecule type" value="Genomic_DNA"/>
</dbReference>
<gene>
    <name evidence="1" type="ORF">FHS27_002207</name>
</gene>
<organism evidence="1 2">
    <name type="scientific">Aporhodopirellula rubra</name>
    <dbReference type="NCBI Taxonomy" id="980271"/>
    <lineage>
        <taxon>Bacteria</taxon>
        <taxon>Pseudomonadati</taxon>
        <taxon>Planctomycetota</taxon>
        <taxon>Planctomycetia</taxon>
        <taxon>Pirellulales</taxon>
        <taxon>Pirellulaceae</taxon>
        <taxon>Aporhodopirellula</taxon>
    </lineage>
</organism>
<accession>A0A7W5DYE3</accession>
<evidence type="ECO:0000313" key="2">
    <source>
        <dbReference type="Proteomes" id="UP000536179"/>
    </source>
</evidence>
<sequence length="37" mass="4051">MDGNQAFPRRVDSKPLGFIGIAAAIHEPSPLRIFDGR</sequence>
<comment type="caution">
    <text evidence="1">The sequence shown here is derived from an EMBL/GenBank/DDBJ whole genome shotgun (WGS) entry which is preliminary data.</text>
</comment>
<protein>
    <submittedName>
        <fullName evidence="1">Uncharacterized protein</fullName>
    </submittedName>
</protein>
<dbReference type="AlphaFoldDB" id="A0A7W5DYE3"/>
<dbReference type="Proteomes" id="UP000536179">
    <property type="component" value="Unassembled WGS sequence"/>
</dbReference>
<evidence type="ECO:0000313" key="1">
    <source>
        <dbReference type="EMBL" id="MBB3206398.1"/>
    </source>
</evidence>
<reference evidence="1 2" key="1">
    <citation type="submission" date="2020-08" db="EMBL/GenBank/DDBJ databases">
        <title>Genomic Encyclopedia of Type Strains, Phase III (KMG-III): the genomes of soil and plant-associated and newly described type strains.</title>
        <authorList>
            <person name="Whitman W."/>
        </authorList>
    </citation>
    <scope>NUCLEOTIDE SEQUENCE [LARGE SCALE GENOMIC DNA]</scope>
    <source>
        <strain evidence="1 2">CECT 8075</strain>
    </source>
</reference>
<name>A0A7W5DYE3_9BACT</name>